<dbReference type="HOGENOM" id="CLU_009583_35_1_10"/>
<dbReference type="InterPro" id="IPR001296">
    <property type="entry name" value="Glyco_trans_1"/>
</dbReference>
<dbReference type="SUPFAM" id="SSF53756">
    <property type="entry name" value="UDP-Glycosyltransferase/glycogen phosphorylase"/>
    <property type="match status" value="1"/>
</dbReference>
<dbReference type="EMBL" id="CP002831">
    <property type="protein sequence ID" value="AFC23988.1"/>
    <property type="molecule type" value="Genomic_DNA"/>
</dbReference>
<keyword evidence="4" id="KW-1185">Reference proteome</keyword>
<evidence type="ECO:0000259" key="2">
    <source>
        <dbReference type="Pfam" id="PF13439"/>
    </source>
</evidence>
<dbReference type="AlphaFoldDB" id="H6L574"/>
<feature type="domain" description="Glycosyl transferase family 1" evidence="1">
    <location>
        <begin position="239"/>
        <end position="399"/>
    </location>
</feature>
<evidence type="ECO:0000313" key="4">
    <source>
        <dbReference type="Proteomes" id="UP000007519"/>
    </source>
</evidence>
<reference evidence="3 4" key="1">
    <citation type="journal article" date="2012" name="Stand. Genomic Sci.">
        <title>Complete genome sequencing and analysis of Saprospira grandis str. Lewin, a predatory marine bacterium.</title>
        <authorList>
            <person name="Saw J.H."/>
            <person name="Yuryev A."/>
            <person name="Kanbe M."/>
            <person name="Hou S."/>
            <person name="Young A.G."/>
            <person name="Aizawa S."/>
            <person name="Alam M."/>
        </authorList>
    </citation>
    <scope>NUCLEOTIDE SEQUENCE [LARGE SCALE GENOMIC DNA]</scope>
    <source>
        <strain evidence="3 4">Lewin</strain>
    </source>
</reference>
<proteinExistence type="predicted"/>
<feature type="domain" description="Glycosyltransferase subfamily 4-like N-terminal" evidence="2">
    <location>
        <begin position="17"/>
        <end position="225"/>
    </location>
</feature>
<dbReference type="Proteomes" id="UP000007519">
    <property type="component" value="Chromosome"/>
</dbReference>
<keyword evidence="3" id="KW-0808">Transferase</keyword>
<dbReference type="Pfam" id="PF00534">
    <property type="entry name" value="Glycos_transf_1"/>
    <property type="match status" value="1"/>
</dbReference>
<organism evidence="3 4">
    <name type="scientific">Saprospira grandis (strain Lewin)</name>
    <dbReference type="NCBI Taxonomy" id="984262"/>
    <lineage>
        <taxon>Bacteria</taxon>
        <taxon>Pseudomonadati</taxon>
        <taxon>Bacteroidota</taxon>
        <taxon>Saprospiria</taxon>
        <taxon>Saprospirales</taxon>
        <taxon>Saprospiraceae</taxon>
        <taxon>Saprospira</taxon>
    </lineage>
</organism>
<dbReference type="Pfam" id="PF13439">
    <property type="entry name" value="Glyco_transf_4"/>
    <property type="match status" value="1"/>
</dbReference>
<dbReference type="eggNOG" id="COG0438">
    <property type="taxonomic scope" value="Bacteria"/>
</dbReference>
<dbReference type="GO" id="GO:0016757">
    <property type="term" value="F:glycosyltransferase activity"/>
    <property type="evidence" value="ECO:0007669"/>
    <property type="project" value="InterPro"/>
</dbReference>
<dbReference type="PANTHER" id="PTHR45947:SF13">
    <property type="entry name" value="TRANSFERASE"/>
    <property type="match status" value="1"/>
</dbReference>
<dbReference type="RefSeq" id="WP_015691633.1">
    <property type="nucleotide sequence ID" value="NC_016940.1"/>
</dbReference>
<sequence length="429" mass="48654">MHILKIIHGYPPGYSAGSEVYSQSLCQELHRQGHRLSIFSREEEPYRPDFELRSFKDEQGLQFHLVNMPRDKDGYWQPQVDQKLAAILAQDRPDVAHIGHLNHLSLGLVQALKKAGVPILFTLHDFWLMCPRGQFLQRNFDGQNCYQLCTGQEDQKCAASCYKMLFSGHPEEEAEDLAYWSRWIGRRMQKTREIIGLVDHFIAPSRYLMNRFIKDFNLPAEKVSYLDYGFPTHYLSPPKTARKAGPFRFGYIGTHIPAKGVNLLIEAFKGLDQAAELKIWGWKDSQSQKALNAMSAAQSQRISFCGGYANEDLVQEVFAQVDAIVVPSIWGENSPLVIHEAQAARLPVITADYGGMAEYVAHGVNGLLFKHRDGPSLQEQMAWAIQHPEEMKQLGQRGYLYDAAGEVPDIKTHTATILEQYKAILHVQA</sequence>
<dbReference type="Gene3D" id="3.40.50.2000">
    <property type="entry name" value="Glycogen Phosphorylase B"/>
    <property type="match status" value="2"/>
</dbReference>
<accession>H6L574</accession>
<dbReference type="InterPro" id="IPR050194">
    <property type="entry name" value="Glycosyltransferase_grp1"/>
</dbReference>
<gene>
    <name evidence="3" type="ordered locus">SGRA_1253</name>
</gene>
<dbReference type="KEGG" id="sgn:SGRA_1253"/>
<dbReference type="PANTHER" id="PTHR45947">
    <property type="entry name" value="SULFOQUINOVOSYL TRANSFERASE SQD2"/>
    <property type="match status" value="1"/>
</dbReference>
<evidence type="ECO:0000313" key="3">
    <source>
        <dbReference type="EMBL" id="AFC23988.1"/>
    </source>
</evidence>
<evidence type="ECO:0000259" key="1">
    <source>
        <dbReference type="Pfam" id="PF00534"/>
    </source>
</evidence>
<protein>
    <submittedName>
        <fullName evidence="3">Glycosyl transferase, group 1 family protein / moaA/nifB/pqqE family protein</fullName>
    </submittedName>
</protein>
<dbReference type="InterPro" id="IPR028098">
    <property type="entry name" value="Glyco_trans_4-like_N"/>
</dbReference>
<dbReference type="OrthoDB" id="1096251at2"/>
<name>H6L574_SAPGL</name>
<dbReference type="STRING" id="984262.SGRA_1253"/>